<accession>A0A2D6LZY3</accession>
<dbReference type="EMBL" id="NZBU01000001">
    <property type="protein sequence ID" value="MAG21738.1"/>
    <property type="molecule type" value="Genomic_DNA"/>
</dbReference>
<evidence type="ECO:0000256" key="3">
    <source>
        <dbReference type="ARBA" id="ARBA00022692"/>
    </source>
</evidence>
<organism evidence="7 8">
    <name type="scientific">Candidatus Iainarchaeum sp</name>
    <dbReference type="NCBI Taxonomy" id="3101447"/>
    <lineage>
        <taxon>Archaea</taxon>
        <taxon>Candidatus Iainarchaeota</taxon>
        <taxon>Candidatus Iainarchaeia</taxon>
        <taxon>Candidatus Iainarchaeales</taxon>
        <taxon>Candidatus Iainarchaeaceae</taxon>
        <taxon>Candidatus Iainarchaeum</taxon>
    </lineage>
</organism>
<name>A0A2D6LZY3_9ARCH</name>
<comment type="subcellular location">
    <subcellularLocation>
        <location evidence="1">Membrane</location>
        <topology evidence="1">Multi-pass membrane protein</topology>
    </subcellularLocation>
</comment>
<dbReference type="AlphaFoldDB" id="A0A2D6LZY3"/>
<feature type="transmembrane region" description="Helical" evidence="6">
    <location>
        <begin position="223"/>
        <end position="249"/>
    </location>
</feature>
<comment type="similarity">
    <text evidence="2">Belongs to the TMEM19 family.</text>
</comment>
<evidence type="ECO:0000256" key="6">
    <source>
        <dbReference type="SAM" id="Phobius"/>
    </source>
</evidence>
<reference evidence="8" key="1">
    <citation type="submission" date="2017-09" db="EMBL/GenBank/DDBJ databases">
        <title>The Reconstruction of 2,631 Draft Metagenome-Assembled Genomes from the Global Oceans.</title>
        <authorList>
            <person name="Tully B.J."/>
            <person name="Graham E.D."/>
            <person name="Heidelberg J.F."/>
        </authorList>
    </citation>
    <scope>NUCLEOTIDE SEQUENCE [LARGE SCALE GENOMIC DNA]</scope>
</reference>
<keyword evidence="5 6" id="KW-0472">Membrane</keyword>
<gene>
    <name evidence="7" type="ORF">CL943_00335</name>
</gene>
<sequence>MNRQLLHIAPIFLALLIPLVDRATAIIFTAVFALGIYILYNRKKEWFLREQEQKKGYSLGVIFYPISVLVLMIIFPMHIAIAAWAIMALGDGFATIFGEKFPIKKIPWNPDKSLGGTLAFILFGTLGAAFFLWYLGGLESVYRLILFALGTAFVAALVESSSLRIEDNLSVPLAAGLFLHSLTFTQFPFAISLDNVLIGILLSSIAAFVALDKGAINLRGATMGAILSVSIFSFLGINGFLVGLAFFVLGSAATKFKHRDKAKQGLGHDRKIRSGRNVISNSIVAVYCALLAVATPFNEVFLLAFTAAIAAANSDTLSSELGQIFGKKPFMITNFRPAEPGLNGAISIQGTFIGLLGAAAIAAVSFLVGLISFNFMIIATIAGFAGMLIDSVLGATLENSNWLGNESVNFLCTLSAVLIAIIVSTLILGV</sequence>
<evidence type="ECO:0000256" key="4">
    <source>
        <dbReference type="ARBA" id="ARBA00022989"/>
    </source>
</evidence>
<feature type="transmembrane region" description="Helical" evidence="6">
    <location>
        <begin position="56"/>
        <end position="75"/>
    </location>
</feature>
<comment type="caution">
    <text evidence="7">The sequence shown here is derived from an EMBL/GenBank/DDBJ whole genome shotgun (WGS) entry which is preliminary data.</text>
</comment>
<evidence type="ECO:0000313" key="7">
    <source>
        <dbReference type="EMBL" id="MAG21738.1"/>
    </source>
</evidence>
<feature type="transmembrane region" description="Helical" evidence="6">
    <location>
        <begin position="141"/>
        <end position="158"/>
    </location>
</feature>
<evidence type="ECO:0000313" key="8">
    <source>
        <dbReference type="Proteomes" id="UP000226592"/>
    </source>
</evidence>
<feature type="transmembrane region" description="Helical" evidence="6">
    <location>
        <begin position="375"/>
        <end position="396"/>
    </location>
</feature>
<feature type="transmembrane region" description="Helical" evidence="6">
    <location>
        <begin position="12"/>
        <end position="40"/>
    </location>
</feature>
<evidence type="ECO:0000256" key="5">
    <source>
        <dbReference type="ARBA" id="ARBA00023136"/>
    </source>
</evidence>
<dbReference type="NCBIfam" id="TIGR00297">
    <property type="entry name" value="TIGR00297 family protein"/>
    <property type="match status" value="1"/>
</dbReference>
<dbReference type="PANTHER" id="PTHR13353">
    <property type="entry name" value="TRANSMEMBRANE PROTEIN 19"/>
    <property type="match status" value="1"/>
</dbReference>
<keyword evidence="4 6" id="KW-1133">Transmembrane helix</keyword>
<feature type="transmembrane region" description="Helical" evidence="6">
    <location>
        <begin position="113"/>
        <end position="135"/>
    </location>
</feature>
<dbReference type="Proteomes" id="UP000226592">
    <property type="component" value="Unassembled WGS sequence"/>
</dbReference>
<dbReference type="GO" id="GO:0016020">
    <property type="term" value="C:membrane"/>
    <property type="evidence" value="ECO:0007669"/>
    <property type="project" value="UniProtKB-SubCell"/>
</dbReference>
<feature type="transmembrane region" description="Helical" evidence="6">
    <location>
        <begin position="278"/>
        <end position="297"/>
    </location>
</feature>
<feature type="transmembrane region" description="Helical" evidence="6">
    <location>
        <begin position="187"/>
        <end position="211"/>
    </location>
</feature>
<dbReference type="InterPro" id="IPR002794">
    <property type="entry name" value="DUF92_TMEM19"/>
</dbReference>
<proteinExistence type="inferred from homology"/>
<dbReference type="PANTHER" id="PTHR13353:SF5">
    <property type="entry name" value="TRANSMEMBRANE PROTEIN 19"/>
    <property type="match status" value="1"/>
</dbReference>
<feature type="transmembrane region" description="Helical" evidence="6">
    <location>
        <begin position="346"/>
        <end position="368"/>
    </location>
</feature>
<keyword evidence="3 6" id="KW-0812">Transmembrane</keyword>
<dbReference type="Pfam" id="PF01940">
    <property type="entry name" value="DUF92"/>
    <property type="match status" value="1"/>
</dbReference>
<evidence type="ECO:0000256" key="2">
    <source>
        <dbReference type="ARBA" id="ARBA00009012"/>
    </source>
</evidence>
<protein>
    <submittedName>
        <fullName evidence="7">TIGR00297 family protein</fullName>
    </submittedName>
</protein>
<feature type="transmembrane region" description="Helical" evidence="6">
    <location>
        <begin position="408"/>
        <end position="428"/>
    </location>
</feature>
<evidence type="ECO:0000256" key="1">
    <source>
        <dbReference type="ARBA" id="ARBA00004141"/>
    </source>
</evidence>